<evidence type="ECO:0000313" key="3">
    <source>
        <dbReference type="Proteomes" id="UP000800036"/>
    </source>
</evidence>
<keyword evidence="1" id="KW-0812">Transmembrane</keyword>
<name>A0A6A5UR51_9PLEO</name>
<sequence>MAHVARFTSGESYHVRLPSGWSRMLVFLGCGTLLPHVAAFENDDALGPTTHQSGGQGYARQGFFIQHCFLIGGVALTASSLLGPLMGICSMLWLMMRNDAAVDPRLAWMMFGAWLLFSLTYFMFQCHRVSNHRLYIFLSITLACICICVVALLQRASLQNGLVTVIPPCTSFAAYSVAYFFPDRRQESTSEV</sequence>
<dbReference type="AlphaFoldDB" id="A0A6A5UR51"/>
<reference evidence="2" key="1">
    <citation type="journal article" date="2020" name="Stud. Mycol.">
        <title>101 Dothideomycetes genomes: a test case for predicting lifestyles and emergence of pathogens.</title>
        <authorList>
            <person name="Haridas S."/>
            <person name="Albert R."/>
            <person name="Binder M."/>
            <person name="Bloem J."/>
            <person name="Labutti K."/>
            <person name="Salamov A."/>
            <person name="Andreopoulos B."/>
            <person name="Baker S."/>
            <person name="Barry K."/>
            <person name="Bills G."/>
            <person name="Bluhm B."/>
            <person name="Cannon C."/>
            <person name="Castanera R."/>
            <person name="Culley D."/>
            <person name="Daum C."/>
            <person name="Ezra D."/>
            <person name="Gonzalez J."/>
            <person name="Henrissat B."/>
            <person name="Kuo A."/>
            <person name="Liang C."/>
            <person name="Lipzen A."/>
            <person name="Lutzoni F."/>
            <person name="Magnuson J."/>
            <person name="Mondo S."/>
            <person name="Nolan M."/>
            <person name="Ohm R."/>
            <person name="Pangilinan J."/>
            <person name="Park H.-J."/>
            <person name="Ramirez L."/>
            <person name="Alfaro M."/>
            <person name="Sun H."/>
            <person name="Tritt A."/>
            <person name="Yoshinaga Y."/>
            <person name="Zwiers L.-H."/>
            <person name="Turgeon B."/>
            <person name="Goodwin S."/>
            <person name="Spatafora J."/>
            <person name="Crous P."/>
            <person name="Grigoriev I."/>
        </authorList>
    </citation>
    <scope>NUCLEOTIDE SEQUENCE</scope>
    <source>
        <strain evidence="2">CBS 107.79</strain>
    </source>
</reference>
<keyword evidence="1" id="KW-0472">Membrane</keyword>
<feature type="transmembrane region" description="Helical" evidence="1">
    <location>
        <begin position="106"/>
        <end position="124"/>
    </location>
</feature>
<feature type="transmembrane region" description="Helical" evidence="1">
    <location>
        <begin position="68"/>
        <end position="94"/>
    </location>
</feature>
<dbReference type="EMBL" id="ML976733">
    <property type="protein sequence ID" value="KAF1967355.1"/>
    <property type="molecule type" value="Genomic_DNA"/>
</dbReference>
<feature type="transmembrane region" description="Helical" evidence="1">
    <location>
        <begin position="162"/>
        <end position="181"/>
    </location>
</feature>
<evidence type="ECO:0000256" key="1">
    <source>
        <dbReference type="SAM" id="Phobius"/>
    </source>
</evidence>
<keyword evidence="1" id="KW-1133">Transmembrane helix</keyword>
<evidence type="ECO:0000313" key="2">
    <source>
        <dbReference type="EMBL" id="KAF1967355.1"/>
    </source>
</evidence>
<protein>
    <submittedName>
        <fullName evidence="2">Uncharacterized protein</fullName>
    </submittedName>
</protein>
<feature type="transmembrane region" description="Helical" evidence="1">
    <location>
        <begin position="136"/>
        <end position="156"/>
    </location>
</feature>
<dbReference type="Proteomes" id="UP000800036">
    <property type="component" value="Unassembled WGS sequence"/>
</dbReference>
<dbReference type="OrthoDB" id="3800458at2759"/>
<gene>
    <name evidence="2" type="ORF">BU23DRAFT_602915</name>
</gene>
<organism evidence="2 3">
    <name type="scientific">Bimuria novae-zelandiae CBS 107.79</name>
    <dbReference type="NCBI Taxonomy" id="1447943"/>
    <lineage>
        <taxon>Eukaryota</taxon>
        <taxon>Fungi</taxon>
        <taxon>Dikarya</taxon>
        <taxon>Ascomycota</taxon>
        <taxon>Pezizomycotina</taxon>
        <taxon>Dothideomycetes</taxon>
        <taxon>Pleosporomycetidae</taxon>
        <taxon>Pleosporales</taxon>
        <taxon>Massarineae</taxon>
        <taxon>Didymosphaeriaceae</taxon>
        <taxon>Bimuria</taxon>
    </lineage>
</organism>
<accession>A0A6A5UR51</accession>
<keyword evidence="3" id="KW-1185">Reference proteome</keyword>
<proteinExistence type="predicted"/>